<dbReference type="EC" id="2.1.1.228" evidence="5 15"/>
<dbReference type="Proteomes" id="UP000663505">
    <property type="component" value="Chromosome"/>
</dbReference>
<dbReference type="PANTHER" id="PTHR46417">
    <property type="entry name" value="TRNA (GUANINE-N(1)-)-METHYLTRANSFERASE"/>
    <property type="match status" value="1"/>
</dbReference>
<dbReference type="KEGG" id="afx:JZ786_11935"/>
<gene>
    <name evidence="15 19" type="primary">trmD</name>
    <name evidence="19" type="ORF">JZ786_11935</name>
</gene>
<comment type="subunit">
    <text evidence="4 15 17">Homodimer.</text>
</comment>
<evidence type="ECO:0000313" key="20">
    <source>
        <dbReference type="Proteomes" id="UP000663505"/>
    </source>
</evidence>
<feature type="binding site" evidence="15 16">
    <location>
        <position position="115"/>
    </location>
    <ligand>
        <name>S-adenosyl-L-methionine</name>
        <dbReference type="ChEBI" id="CHEBI:59789"/>
    </ligand>
</feature>
<evidence type="ECO:0000256" key="4">
    <source>
        <dbReference type="ARBA" id="ARBA00011738"/>
    </source>
</evidence>
<evidence type="ECO:0000256" key="3">
    <source>
        <dbReference type="ARBA" id="ARBA00007630"/>
    </source>
</evidence>
<evidence type="ECO:0000256" key="2">
    <source>
        <dbReference type="ARBA" id="ARBA00004496"/>
    </source>
</evidence>
<keyword evidence="20" id="KW-1185">Reference proteome</keyword>
<keyword evidence="8 15" id="KW-0489">Methyltransferase</keyword>
<evidence type="ECO:0000256" key="11">
    <source>
        <dbReference type="ARBA" id="ARBA00022694"/>
    </source>
</evidence>
<dbReference type="Pfam" id="PF01746">
    <property type="entry name" value="tRNA_m1G_MT"/>
    <property type="match status" value="1"/>
</dbReference>
<dbReference type="GO" id="GO:0005829">
    <property type="term" value="C:cytosol"/>
    <property type="evidence" value="ECO:0007669"/>
    <property type="project" value="TreeGrafter"/>
</dbReference>
<organism evidence="19 20">
    <name type="scientific">Alicyclobacillus mengziensis</name>
    <dbReference type="NCBI Taxonomy" id="2931921"/>
    <lineage>
        <taxon>Bacteria</taxon>
        <taxon>Bacillati</taxon>
        <taxon>Bacillota</taxon>
        <taxon>Bacilli</taxon>
        <taxon>Bacillales</taxon>
        <taxon>Alicyclobacillaceae</taxon>
        <taxon>Alicyclobacillus</taxon>
    </lineage>
</organism>
<evidence type="ECO:0000259" key="18">
    <source>
        <dbReference type="Pfam" id="PF01746"/>
    </source>
</evidence>
<evidence type="ECO:0000256" key="6">
    <source>
        <dbReference type="ARBA" id="ARBA00014679"/>
    </source>
</evidence>
<evidence type="ECO:0000256" key="10">
    <source>
        <dbReference type="ARBA" id="ARBA00022691"/>
    </source>
</evidence>
<keyword evidence="10 15" id="KW-0949">S-adenosyl-L-methionine</keyword>
<dbReference type="SUPFAM" id="SSF75217">
    <property type="entry name" value="alpha/beta knot"/>
    <property type="match status" value="1"/>
</dbReference>
<dbReference type="FunFam" id="1.10.1270.20:FF:000001">
    <property type="entry name" value="tRNA (guanine-N(1)-)-methyltransferase"/>
    <property type="match status" value="1"/>
</dbReference>
<dbReference type="CDD" id="cd18080">
    <property type="entry name" value="TrmD-like"/>
    <property type="match status" value="1"/>
</dbReference>
<evidence type="ECO:0000256" key="9">
    <source>
        <dbReference type="ARBA" id="ARBA00022679"/>
    </source>
</evidence>
<evidence type="ECO:0000256" key="8">
    <source>
        <dbReference type="ARBA" id="ARBA00022603"/>
    </source>
</evidence>
<comment type="similarity">
    <text evidence="3 15 17">Belongs to the RNA methyltransferase TrmD family.</text>
</comment>
<evidence type="ECO:0000256" key="14">
    <source>
        <dbReference type="ARBA" id="ARBA00047783"/>
    </source>
</evidence>
<dbReference type="FunFam" id="3.40.1280.10:FF:000001">
    <property type="entry name" value="tRNA (guanine-N(1)-)-methyltransferase"/>
    <property type="match status" value="1"/>
</dbReference>
<dbReference type="InterPro" id="IPR029028">
    <property type="entry name" value="Alpha/beta_knot_MTases"/>
</dbReference>
<dbReference type="RefSeq" id="WP_206658848.1">
    <property type="nucleotide sequence ID" value="NZ_CP071182.1"/>
</dbReference>
<evidence type="ECO:0000256" key="16">
    <source>
        <dbReference type="PIRSR" id="PIRSR000386-1"/>
    </source>
</evidence>
<dbReference type="AlphaFoldDB" id="A0A9X7W4E2"/>
<comment type="catalytic activity">
    <reaction evidence="14 15 17">
        <text>guanosine(37) in tRNA + S-adenosyl-L-methionine = N(1)-methylguanosine(37) in tRNA + S-adenosyl-L-homocysteine + H(+)</text>
        <dbReference type="Rhea" id="RHEA:36899"/>
        <dbReference type="Rhea" id="RHEA-COMP:10145"/>
        <dbReference type="Rhea" id="RHEA-COMP:10147"/>
        <dbReference type="ChEBI" id="CHEBI:15378"/>
        <dbReference type="ChEBI" id="CHEBI:57856"/>
        <dbReference type="ChEBI" id="CHEBI:59789"/>
        <dbReference type="ChEBI" id="CHEBI:73542"/>
        <dbReference type="ChEBI" id="CHEBI:74269"/>
        <dbReference type="EC" id="2.1.1.228"/>
    </reaction>
</comment>
<dbReference type="GO" id="GO:0052906">
    <property type="term" value="F:tRNA (guanine(37)-N1)-methyltransferase activity"/>
    <property type="evidence" value="ECO:0007669"/>
    <property type="project" value="UniProtKB-UniRule"/>
</dbReference>
<evidence type="ECO:0000256" key="13">
    <source>
        <dbReference type="ARBA" id="ARBA00033392"/>
    </source>
</evidence>
<dbReference type="InterPro" id="IPR023148">
    <property type="entry name" value="tRNA_m1G_MeTrfase_C_sf"/>
</dbReference>
<dbReference type="PANTHER" id="PTHR46417:SF1">
    <property type="entry name" value="TRNA (GUANINE-N(1)-)-METHYLTRANSFERASE"/>
    <property type="match status" value="1"/>
</dbReference>
<keyword evidence="9 15" id="KW-0808">Transferase</keyword>
<dbReference type="Gene3D" id="1.10.1270.20">
    <property type="entry name" value="tRNA(m1g37)methyltransferase, domain 2"/>
    <property type="match status" value="1"/>
</dbReference>
<evidence type="ECO:0000256" key="1">
    <source>
        <dbReference type="ARBA" id="ARBA00002634"/>
    </source>
</evidence>
<evidence type="ECO:0000256" key="12">
    <source>
        <dbReference type="ARBA" id="ARBA00029736"/>
    </source>
</evidence>
<dbReference type="InterPro" id="IPR002649">
    <property type="entry name" value="tRNA_m1G_MeTrfase_TrmD"/>
</dbReference>
<dbReference type="HAMAP" id="MF_00605">
    <property type="entry name" value="TrmD"/>
    <property type="match status" value="1"/>
</dbReference>
<proteinExistence type="inferred from homology"/>
<protein>
    <recommendedName>
        <fullName evidence="6 15">tRNA (guanine-N(1)-)-methyltransferase</fullName>
        <ecNumber evidence="5 15">2.1.1.228</ecNumber>
    </recommendedName>
    <alternativeName>
        <fullName evidence="12 15">M1G-methyltransferase</fullName>
    </alternativeName>
    <alternativeName>
        <fullName evidence="13 15">tRNA [GM37] methyltransferase</fullName>
    </alternativeName>
</protein>
<dbReference type="InterPro" id="IPR016009">
    <property type="entry name" value="tRNA_MeTrfase_TRMD/TRM10"/>
</dbReference>
<evidence type="ECO:0000256" key="15">
    <source>
        <dbReference type="HAMAP-Rule" id="MF_00605"/>
    </source>
</evidence>
<dbReference type="InterPro" id="IPR029026">
    <property type="entry name" value="tRNA_m1G_MTases_N"/>
</dbReference>
<feature type="domain" description="tRNA methyltransferase TRMD/TRM10-type" evidence="18">
    <location>
        <begin position="2"/>
        <end position="227"/>
    </location>
</feature>
<evidence type="ECO:0000256" key="7">
    <source>
        <dbReference type="ARBA" id="ARBA00022490"/>
    </source>
</evidence>
<evidence type="ECO:0000256" key="5">
    <source>
        <dbReference type="ARBA" id="ARBA00012807"/>
    </source>
</evidence>
<reference evidence="19 20" key="1">
    <citation type="submission" date="2021-02" db="EMBL/GenBank/DDBJ databases">
        <title>Alicyclobacillus curvatus sp. nov. and Alicyclobacillus mengziensis sp. nov., two acidophilic bacteria isolated from acid mine drainage.</title>
        <authorList>
            <person name="Huang Y."/>
        </authorList>
    </citation>
    <scope>NUCLEOTIDE SEQUENCE [LARGE SCALE GENOMIC DNA]</scope>
    <source>
        <strain evidence="19 20">S30H14</strain>
    </source>
</reference>
<sequence length="262" mass="29536">MLQIVVFTLFEGMFHGILEESMLKRAQDTGLVRVDFVNFRDFAQDKHRTVDDYPFGGGAGMVLKPDPLIKAVESLPVLQAHQQERRFMMSPQGVPFSQPMAEELATLDRLVLVCGHYEGFDERIRPFIGAEEVSIGDFVLTGGEIPAMAIMDAVIRLLPGTLGNAESHVDDSFSTGLLEYPQYTRPASYRGHEVPAVLLSGDHAKVDAWRRAHALYRTFMRRPDLLDDATLTEADHRLIERFRSGDFSMIEVRDGFEHDIPE</sequence>
<comment type="function">
    <text evidence="1 15 17">Specifically methylates guanosine-37 in various tRNAs.</text>
</comment>
<dbReference type="EMBL" id="CP071182">
    <property type="protein sequence ID" value="QSO49538.1"/>
    <property type="molecule type" value="Genomic_DNA"/>
</dbReference>
<dbReference type="PIRSF" id="PIRSF000386">
    <property type="entry name" value="tRNA_mtase"/>
    <property type="match status" value="1"/>
</dbReference>
<keyword evidence="11 15" id="KW-0819">tRNA processing</keyword>
<comment type="subcellular location">
    <subcellularLocation>
        <location evidence="2 15 17">Cytoplasm</location>
    </subcellularLocation>
</comment>
<dbReference type="Gene3D" id="3.40.1280.10">
    <property type="match status" value="1"/>
</dbReference>
<accession>A0A9X7W4E2</accession>
<dbReference type="NCBIfam" id="TIGR00088">
    <property type="entry name" value="trmD"/>
    <property type="match status" value="1"/>
</dbReference>
<dbReference type="GO" id="GO:0002939">
    <property type="term" value="P:tRNA N1-guanine methylation"/>
    <property type="evidence" value="ECO:0007669"/>
    <property type="project" value="TreeGrafter"/>
</dbReference>
<name>A0A9X7W4E2_9BACL</name>
<evidence type="ECO:0000313" key="19">
    <source>
        <dbReference type="EMBL" id="QSO49538.1"/>
    </source>
</evidence>
<feature type="binding site" evidence="15 16">
    <location>
        <begin position="135"/>
        <end position="140"/>
    </location>
    <ligand>
        <name>S-adenosyl-L-methionine</name>
        <dbReference type="ChEBI" id="CHEBI:59789"/>
    </ligand>
</feature>
<dbReference type="NCBIfam" id="NF000648">
    <property type="entry name" value="PRK00026.1"/>
    <property type="match status" value="1"/>
</dbReference>
<evidence type="ECO:0000256" key="17">
    <source>
        <dbReference type="RuleBase" id="RU003464"/>
    </source>
</evidence>
<keyword evidence="7 15" id="KW-0963">Cytoplasm</keyword>